<feature type="domain" description="EF-hand" evidence="5">
    <location>
        <begin position="91"/>
        <end position="126"/>
    </location>
</feature>
<dbReference type="PROSITE" id="PS00018">
    <property type="entry name" value="EF_HAND_1"/>
    <property type="match status" value="4"/>
</dbReference>
<keyword evidence="4" id="KW-0106">Calcium</keyword>
<evidence type="ECO:0000256" key="4">
    <source>
        <dbReference type="ARBA" id="ARBA00022837"/>
    </source>
</evidence>
<dbReference type="AlphaFoldDB" id="A0AA88S1Q8"/>
<dbReference type="InterPro" id="IPR018247">
    <property type="entry name" value="EF_Hand_1_Ca_BS"/>
</dbReference>
<dbReference type="InterPro" id="IPR039647">
    <property type="entry name" value="EF_hand_pair_protein_CML-like"/>
</dbReference>
<reference evidence="6" key="1">
    <citation type="submission" date="2022-12" db="EMBL/GenBank/DDBJ databases">
        <title>Draft genome assemblies for two species of Escallonia (Escalloniales).</title>
        <authorList>
            <person name="Chanderbali A."/>
            <person name="Dervinis C."/>
            <person name="Anghel I."/>
            <person name="Soltis D."/>
            <person name="Soltis P."/>
            <person name="Zapata F."/>
        </authorList>
    </citation>
    <scope>NUCLEOTIDE SEQUENCE</scope>
    <source>
        <strain evidence="6">UCBG92.1500</strain>
        <tissue evidence="6">Leaf</tissue>
    </source>
</reference>
<keyword evidence="7" id="KW-1185">Reference proteome</keyword>
<dbReference type="Proteomes" id="UP001187471">
    <property type="component" value="Unassembled WGS sequence"/>
</dbReference>
<evidence type="ECO:0000256" key="3">
    <source>
        <dbReference type="ARBA" id="ARBA00022737"/>
    </source>
</evidence>
<dbReference type="InterPro" id="IPR011992">
    <property type="entry name" value="EF-hand-dom_pair"/>
</dbReference>
<evidence type="ECO:0000313" key="6">
    <source>
        <dbReference type="EMBL" id="KAK2994296.1"/>
    </source>
</evidence>
<dbReference type="GO" id="GO:0005509">
    <property type="term" value="F:calcium ion binding"/>
    <property type="evidence" value="ECO:0007669"/>
    <property type="project" value="InterPro"/>
</dbReference>
<dbReference type="PROSITE" id="PS50222">
    <property type="entry name" value="EF_HAND_2"/>
    <property type="match status" value="4"/>
</dbReference>
<gene>
    <name evidence="6" type="ORF">RJ640_024019</name>
</gene>
<evidence type="ECO:0000256" key="1">
    <source>
        <dbReference type="ARBA" id="ARBA00003291"/>
    </source>
</evidence>
<feature type="domain" description="EF-hand" evidence="5">
    <location>
        <begin position="167"/>
        <end position="202"/>
    </location>
</feature>
<dbReference type="PANTHER" id="PTHR10891">
    <property type="entry name" value="EF-HAND CALCIUM-BINDING DOMAIN CONTAINING PROTEIN"/>
    <property type="match status" value="1"/>
</dbReference>
<dbReference type="SMART" id="SM00054">
    <property type="entry name" value="EFh"/>
    <property type="match status" value="4"/>
</dbReference>
<comment type="function">
    <text evidence="1">Potential calcium sensor.</text>
</comment>
<comment type="caution">
    <text evidence="6">The sequence shown here is derived from an EMBL/GenBank/DDBJ whole genome shotgun (WGS) entry which is preliminary data.</text>
</comment>
<dbReference type="EMBL" id="JAVXUO010000216">
    <property type="protein sequence ID" value="KAK2994296.1"/>
    <property type="molecule type" value="Genomic_DNA"/>
</dbReference>
<evidence type="ECO:0000313" key="7">
    <source>
        <dbReference type="Proteomes" id="UP001187471"/>
    </source>
</evidence>
<keyword evidence="3" id="KW-0677">Repeat</keyword>
<organism evidence="6 7">
    <name type="scientific">Escallonia rubra</name>
    <dbReference type="NCBI Taxonomy" id="112253"/>
    <lineage>
        <taxon>Eukaryota</taxon>
        <taxon>Viridiplantae</taxon>
        <taxon>Streptophyta</taxon>
        <taxon>Embryophyta</taxon>
        <taxon>Tracheophyta</taxon>
        <taxon>Spermatophyta</taxon>
        <taxon>Magnoliopsida</taxon>
        <taxon>eudicotyledons</taxon>
        <taxon>Gunneridae</taxon>
        <taxon>Pentapetalae</taxon>
        <taxon>asterids</taxon>
        <taxon>campanulids</taxon>
        <taxon>Escalloniales</taxon>
        <taxon>Escalloniaceae</taxon>
        <taxon>Escallonia</taxon>
    </lineage>
</organism>
<proteinExistence type="predicted"/>
<evidence type="ECO:0000256" key="2">
    <source>
        <dbReference type="ARBA" id="ARBA00022723"/>
    </source>
</evidence>
<keyword evidence="2" id="KW-0479">Metal-binding</keyword>
<dbReference type="CDD" id="cd00051">
    <property type="entry name" value="EFh"/>
    <property type="match status" value="2"/>
</dbReference>
<sequence length="202" mass="22435">MPNSIAACLSSLRGCAREVLQDVSKRVKRRKRRKPARLVSDLSWITSSFSAMEVSNQLKHVFKFFDANGDGKISPVELSEVLHSLGHEKSLAAKEAEGIVREMDCNGDGLIDLDEFMVVMDSEDGAGGAAREEDLKEAFRIFDRDKNGLISAEELQGVLTSLGCYKCRLRDCRRMIGGVDRDGDGFVDFEEFKCMMNAGCVR</sequence>
<dbReference type="Pfam" id="PF13499">
    <property type="entry name" value="EF-hand_7"/>
    <property type="match status" value="2"/>
</dbReference>
<evidence type="ECO:0000259" key="5">
    <source>
        <dbReference type="PROSITE" id="PS50222"/>
    </source>
</evidence>
<protein>
    <recommendedName>
        <fullName evidence="5">EF-hand domain-containing protein</fullName>
    </recommendedName>
</protein>
<dbReference type="GO" id="GO:0005737">
    <property type="term" value="C:cytoplasm"/>
    <property type="evidence" value="ECO:0007669"/>
    <property type="project" value="UniProtKB-ARBA"/>
</dbReference>
<feature type="domain" description="EF-hand" evidence="5">
    <location>
        <begin position="53"/>
        <end position="88"/>
    </location>
</feature>
<dbReference type="FunFam" id="1.10.238.10:FF:000089">
    <property type="entry name" value="calmodulin-like protein 3"/>
    <property type="match status" value="1"/>
</dbReference>
<feature type="domain" description="EF-hand" evidence="5">
    <location>
        <begin position="130"/>
        <end position="165"/>
    </location>
</feature>
<dbReference type="SUPFAM" id="SSF47473">
    <property type="entry name" value="EF-hand"/>
    <property type="match status" value="1"/>
</dbReference>
<dbReference type="FunFam" id="1.10.238.10:FF:000003">
    <property type="entry name" value="Calmodulin A"/>
    <property type="match status" value="1"/>
</dbReference>
<name>A0AA88S1Q8_9ASTE</name>
<dbReference type="InterPro" id="IPR002048">
    <property type="entry name" value="EF_hand_dom"/>
</dbReference>
<accession>A0AA88S1Q8</accession>
<dbReference type="Gene3D" id="1.10.238.10">
    <property type="entry name" value="EF-hand"/>
    <property type="match status" value="2"/>
</dbReference>